<evidence type="ECO:0000313" key="2">
    <source>
        <dbReference type="EMBL" id="OBB27240.1"/>
    </source>
</evidence>
<dbReference type="CDD" id="cd06558">
    <property type="entry name" value="crotonase-like"/>
    <property type="match status" value="1"/>
</dbReference>
<dbReference type="GO" id="GO:0003824">
    <property type="term" value="F:catalytic activity"/>
    <property type="evidence" value="ECO:0007669"/>
    <property type="project" value="UniProtKB-ARBA"/>
</dbReference>
<keyword evidence="1" id="KW-0443">Lipid metabolism</keyword>
<dbReference type="AlphaFoldDB" id="A0A1A0QYG6"/>
<gene>
    <name evidence="2" type="ORF">A5792_25920</name>
</gene>
<dbReference type="Proteomes" id="UP000093902">
    <property type="component" value="Unassembled WGS sequence"/>
</dbReference>
<dbReference type="SUPFAM" id="SSF52096">
    <property type="entry name" value="ClpP/crotonase"/>
    <property type="match status" value="1"/>
</dbReference>
<dbReference type="Gene3D" id="3.90.226.10">
    <property type="entry name" value="2-enoyl-CoA Hydratase, Chain A, domain 1"/>
    <property type="match status" value="1"/>
</dbReference>
<proteinExistence type="predicted"/>
<evidence type="ECO:0000256" key="1">
    <source>
        <dbReference type="ARBA" id="ARBA00023098"/>
    </source>
</evidence>
<dbReference type="Pfam" id="PF00378">
    <property type="entry name" value="ECH_1"/>
    <property type="match status" value="1"/>
</dbReference>
<sequence>MSALATGQSATLDTADHDGVLVVALDRPPANAMNRQLIHDLAGLFEQLRARPDAPPIVLTGKGKRFFSGGGDIKELEGALAGEIEIRMREFHALLVAMDRYPRPVVSAINGHCVGGGMEVALFSDSALAVTSARFGFPEINHGLLPADKGIQRANRVLGVRVTRRILLSGELFDAQHALDIGLTDELFSGPEELIPAAVATARAAGSKAPVLYGALKGSVNAADDVRDEASLQRTLKAAADYFDDPAARELRQRWSGRRAPAAKAQSC</sequence>
<dbReference type="PANTHER" id="PTHR11941:SF54">
    <property type="entry name" value="ENOYL-COA HYDRATASE, MITOCHONDRIAL"/>
    <property type="match status" value="1"/>
</dbReference>
<evidence type="ECO:0000313" key="3">
    <source>
        <dbReference type="Proteomes" id="UP000093902"/>
    </source>
</evidence>
<dbReference type="EMBL" id="LZSO01000031">
    <property type="protein sequence ID" value="OBB27240.1"/>
    <property type="molecule type" value="Genomic_DNA"/>
</dbReference>
<dbReference type="InterPro" id="IPR001753">
    <property type="entry name" value="Enoyl-CoA_hydra/iso"/>
</dbReference>
<dbReference type="OrthoDB" id="8640486at2"/>
<organism evidence="2 3">
    <name type="scientific">Mycolicibacterium peregrinum</name>
    <name type="common">Mycobacterium peregrinum</name>
    <dbReference type="NCBI Taxonomy" id="43304"/>
    <lineage>
        <taxon>Bacteria</taxon>
        <taxon>Bacillati</taxon>
        <taxon>Actinomycetota</taxon>
        <taxon>Actinomycetes</taxon>
        <taxon>Mycobacteriales</taxon>
        <taxon>Mycobacteriaceae</taxon>
        <taxon>Mycolicibacterium</taxon>
    </lineage>
</organism>
<protein>
    <submittedName>
        <fullName evidence="2">Enoyl-CoA hydratase</fullName>
    </submittedName>
</protein>
<dbReference type="GO" id="GO:0006635">
    <property type="term" value="P:fatty acid beta-oxidation"/>
    <property type="evidence" value="ECO:0007669"/>
    <property type="project" value="TreeGrafter"/>
</dbReference>
<dbReference type="RefSeq" id="WP_064934118.1">
    <property type="nucleotide sequence ID" value="NZ_LZSO01000031.1"/>
</dbReference>
<dbReference type="PANTHER" id="PTHR11941">
    <property type="entry name" value="ENOYL-COA HYDRATASE-RELATED"/>
    <property type="match status" value="1"/>
</dbReference>
<dbReference type="InterPro" id="IPR029045">
    <property type="entry name" value="ClpP/crotonase-like_dom_sf"/>
</dbReference>
<accession>A0A1A0QYG6</accession>
<reference evidence="3" key="1">
    <citation type="submission" date="2016-06" db="EMBL/GenBank/DDBJ databases">
        <authorList>
            <person name="Sutton G."/>
            <person name="Brinkac L."/>
            <person name="Sanka R."/>
            <person name="Adams M."/>
            <person name="Lau E."/>
            <person name="Mehaffy C."/>
            <person name="Tameris M."/>
            <person name="Hatherill M."/>
            <person name="Hanekom W."/>
            <person name="Mahomed H."/>
            <person name="Mcshane H."/>
        </authorList>
    </citation>
    <scope>NUCLEOTIDE SEQUENCE [LARGE SCALE GENOMIC DNA]</scope>
    <source>
        <strain evidence="3">852002-51209_SCH5440388</strain>
    </source>
</reference>
<comment type="caution">
    <text evidence="2">The sequence shown here is derived from an EMBL/GenBank/DDBJ whole genome shotgun (WGS) entry which is preliminary data.</text>
</comment>
<name>A0A1A0QYG6_MYCPR</name>